<comment type="caution">
    <text evidence="3">The sequence shown here is derived from an EMBL/GenBank/DDBJ whole genome shotgun (WGS) entry which is preliminary data.</text>
</comment>
<gene>
    <name evidence="3" type="ORF">LSCM4_04272</name>
</gene>
<evidence type="ECO:0000313" key="4">
    <source>
        <dbReference type="Proteomes" id="UP000674143"/>
    </source>
</evidence>
<feature type="transmembrane region" description="Helical" evidence="2">
    <location>
        <begin position="210"/>
        <end position="230"/>
    </location>
</feature>
<evidence type="ECO:0000313" key="3">
    <source>
        <dbReference type="EMBL" id="KAG5475688.1"/>
    </source>
</evidence>
<keyword evidence="2" id="KW-0812">Transmembrane</keyword>
<evidence type="ECO:0000256" key="2">
    <source>
        <dbReference type="SAM" id="Phobius"/>
    </source>
</evidence>
<feature type="transmembrane region" description="Helical" evidence="2">
    <location>
        <begin position="116"/>
        <end position="140"/>
    </location>
</feature>
<dbReference type="GeneID" id="92360193"/>
<dbReference type="Proteomes" id="UP000674143">
    <property type="component" value="Unassembled WGS sequence"/>
</dbReference>
<accession>A0A836KRM4</accession>
<proteinExistence type="predicted"/>
<sequence>MPAFDAEPVAVMPVAVLPSELRYSTLSVEVHKQNHLAMGMSGERYLVVHPKYSLSPRSYSLRMLGAVLLVLLEVTLFLFVLLGLCTPFFRVGEHGYFAFDGGSGGSASHTPERRRSLVICSALIVVYLFTFSFICPILLARCVSHDQQARVSEELFNRELLEQHGAQVHEDGRVYGPGGEPSLVKEEGLWGPCCGFEANERARRSKSARIVYAQCVVVLISLVLQSFIVSDMKWVYTIALVKRKNTTHGRGFRITVFALVLRTFEFLLYCCISIGVLCHRCCRQMPCCQLIPLSGSRAAGALSTSGGVYVDRVSLKGDVEDGYPEKPPNIATDREGGREMETLPMRKAP</sequence>
<reference evidence="4" key="1">
    <citation type="journal article" date="2021" name="Microbiol. Resour. Announc.">
        <title>LGAAP: Leishmaniinae Genome Assembly and Annotation Pipeline.</title>
        <authorList>
            <person name="Almutairi H."/>
            <person name="Urbaniak M.D."/>
            <person name="Bates M.D."/>
            <person name="Jariyapan N."/>
            <person name="Kwakye-Nuako G."/>
            <person name="Thomaz-Soccol V."/>
            <person name="Al-Salem W.S."/>
            <person name="Dillon R.J."/>
            <person name="Bates P.A."/>
            <person name="Gatherer D."/>
        </authorList>
    </citation>
    <scope>NUCLEOTIDE SEQUENCE [LARGE SCALE GENOMIC DNA]</scope>
</reference>
<dbReference type="RefSeq" id="XP_067062196.1">
    <property type="nucleotide sequence ID" value="XM_067206259.1"/>
</dbReference>
<evidence type="ECO:0000256" key="1">
    <source>
        <dbReference type="SAM" id="MobiDB-lite"/>
    </source>
</evidence>
<feature type="transmembrane region" description="Helical" evidence="2">
    <location>
        <begin position="63"/>
        <end position="89"/>
    </location>
</feature>
<protein>
    <submittedName>
        <fullName evidence="3">Uncharacterized protein</fullName>
    </submittedName>
</protein>
<keyword evidence="2" id="KW-1133">Transmembrane helix</keyword>
<dbReference type="AlphaFoldDB" id="A0A836KRM4"/>
<organism evidence="3 4">
    <name type="scientific">Leishmania orientalis</name>
    <dbReference type="NCBI Taxonomy" id="2249476"/>
    <lineage>
        <taxon>Eukaryota</taxon>
        <taxon>Discoba</taxon>
        <taxon>Euglenozoa</taxon>
        <taxon>Kinetoplastea</taxon>
        <taxon>Metakinetoplastina</taxon>
        <taxon>Trypanosomatida</taxon>
        <taxon>Trypanosomatidae</taxon>
        <taxon>Leishmaniinae</taxon>
        <taxon>Leishmania</taxon>
    </lineage>
</organism>
<feature type="transmembrane region" description="Helical" evidence="2">
    <location>
        <begin position="250"/>
        <end position="277"/>
    </location>
</feature>
<dbReference type="KEGG" id="loi:92360193"/>
<keyword evidence="4" id="KW-1185">Reference proteome</keyword>
<keyword evidence="2" id="KW-0472">Membrane</keyword>
<dbReference type="EMBL" id="JAFHLR010000027">
    <property type="protein sequence ID" value="KAG5475688.1"/>
    <property type="molecule type" value="Genomic_DNA"/>
</dbReference>
<reference evidence="4" key="2">
    <citation type="journal article" date="2021" name="Sci. Data">
        <title>Chromosome-scale genome sequencing, assembly and annotation of six genomes from subfamily Leishmaniinae.</title>
        <authorList>
            <person name="Almutairi H."/>
            <person name="Urbaniak M.D."/>
            <person name="Bates M.D."/>
            <person name="Jariyapan N."/>
            <person name="Kwakye-Nuako G."/>
            <person name="Thomaz Soccol V."/>
            <person name="Al-Salem W.S."/>
            <person name="Dillon R.J."/>
            <person name="Bates P.A."/>
            <person name="Gatherer D."/>
        </authorList>
    </citation>
    <scope>NUCLEOTIDE SEQUENCE [LARGE SCALE GENOMIC DNA]</scope>
</reference>
<name>A0A836KRM4_9TRYP</name>
<feature type="compositionally biased region" description="Basic and acidic residues" evidence="1">
    <location>
        <begin position="332"/>
        <end position="341"/>
    </location>
</feature>
<feature type="region of interest" description="Disordered" evidence="1">
    <location>
        <begin position="318"/>
        <end position="349"/>
    </location>
</feature>